<gene>
    <name evidence="2" type="primary">spoIIIAE</name>
    <name evidence="2" type="ORF">AULFYP135_00802</name>
</gene>
<evidence type="ECO:0000256" key="1">
    <source>
        <dbReference type="SAM" id="Phobius"/>
    </source>
</evidence>
<protein>
    <submittedName>
        <fullName evidence="2">Stage III sporulation protein AE</fullName>
    </submittedName>
</protein>
<feature type="transmembrane region" description="Helical" evidence="1">
    <location>
        <begin position="106"/>
        <end position="122"/>
    </location>
</feature>
<keyword evidence="1" id="KW-0472">Membrane</keyword>
<name>A0A6N2SD19_9FIRM</name>
<sequence length="392" mass="41298">MTRHEKGGAPPQIPWKQALWKLFVGGMALLVLTVSAWGDEIEYDITEELEEIGAEELYGQLPSETQQLLEEFGIEEISPETLLSLEPGKFFQIGWAYLKDQIKKPVATMGTILAAVLLLAFLETTKTAFWDGALTPVFGTVAVLTVAAAVADPIIGCITQAAQAVRDCSLFLISFIPAFAGVLTAGGQPVTATTYNLFLFGTCQVLSRVMSAVIVPCLGVYLAFCLVGSAAPELHITSAASSLKSLVTWAMGLLLSIFVGLLSIQSVVASGADSVTAKTAKFLIGSFIPVVGGALSDAYLAAQGCIRLLKTTLGGFGILVAAVTFLPVLLKTTAWYLMVHLVSLAGDLLGTRQLSTVLRACASVLGLLIAIVFCFALLVIISTSIMLVMGGT</sequence>
<evidence type="ECO:0000313" key="2">
    <source>
        <dbReference type="EMBL" id="VYS89430.1"/>
    </source>
</evidence>
<accession>A0A6N2SD19</accession>
<feature type="transmembrane region" description="Helical" evidence="1">
    <location>
        <begin position="280"/>
        <end position="301"/>
    </location>
</feature>
<feature type="transmembrane region" description="Helical" evidence="1">
    <location>
        <begin position="246"/>
        <end position="268"/>
    </location>
</feature>
<keyword evidence="1" id="KW-0812">Transmembrane</keyword>
<dbReference type="InterPro" id="IPR014194">
    <property type="entry name" value="Spore_III_AE"/>
</dbReference>
<dbReference type="Pfam" id="PF09546">
    <property type="entry name" value="Spore_III_AE"/>
    <property type="match status" value="1"/>
</dbReference>
<feature type="transmembrane region" description="Helical" evidence="1">
    <location>
        <begin position="313"/>
        <end position="337"/>
    </location>
</feature>
<reference evidence="2" key="1">
    <citation type="submission" date="2019-11" db="EMBL/GenBank/DDBJ databases">
        <authorList>
            <person name="Feng L."/>
        </authorList>
    </citation>
    <scope>NUCLEOTIDE SEQUENCE</scope>
    <source>
        <strain evidence="2">AundefinedLFYP135</strain>
    </source>
</reference>
<dbReference type="EMBL" id="CACRSL010000003">
    <property type="protein sequence ID" value="VYS89430.1"/>
    <property type="molecule type" value="Genomic_DNA"/>
</dbReference>
<feature type="transmembrane region" description="Helical" evidence="1">
    <location>
        <begin position="210"/>
        <end position="234"/>
    </location>
</feature>
<feature type="transmembrane region" description="Helical" evidence="1">
    <location>
        <begin position="170"/>
        <end position="190"/>
    </location>
</feature>
<feature type="transmembrane region" description="Helical" evidence="1">
    <location>
        <begin position="134"/>
        <end position="158"/>
    </location>
</feature>
<dbReference type="AlphaFoldDB" id="A0A6N2SD19"/>
<proteinExistence type="predicted"/>
<organism evidence="2">
    <name type="scientific">uncultured Anaerotruncus sp</name>
    <dbReference type="NCBI Taxonomy" id="905011"/>
    <lineage>
        <taxon>Bacteria</taxon>
        <taxon>Bacillati</taxon>
        <taxon>Bacillota</taxon>
        <taxon>Clostridia</taxon>
        <taxon>Eubacteriales</taxon>
        <taxon>Oscillospiraceae</taxon>
        <taxon>Anaerotruncus</taxon>
        <taxon>environmental samples</taxon>
    </lineage>
</organism>
<feature type="transmembrane region" description="Helical" evidence="1">
    <location>
        <begin position="357"/>
        <end position="388"/>
    </location>
</feature>
<keyword evidence="1" id="KW-1133">Transmembrane helix</keyword>